<reference evidence="2 3" key="1">
    <citation type="journal article" date="2016" name="Int. J. Syst. Evol. Microbiol.">
        <title>Oceanobacillus halophilus sp. nov., a novel moderately halophilic bacterium from a hypersaline lake.</title>
        <authorList>
            <person name="Amoozegar M.A."/>
            <person name="Bagheri M."/>
            <person name="Makhdoumi A."/>
            <person name="Nikou M.M."/>
            <person name="Fazeli S.A.S."/>
            <person name="Schumann P."/>
            <person name="Sproer C."/>
            <person name="Sanchez-Porro C."/>
            <person name="Ventosa A."/>
        </authorList>
    </citation>
    <scope>NUCLEOTIDE SEQUENCE [LARGE SCALE GENOMIC DNA]</scope>
    <source>
        <strain evidence="2 3">DSM 23996</strain>
    </source>
</reference>
<proteinExistence type="predicted"/>
<dbReference type="EMBL" id="RBZP01000003">
    <property type="protein sequence ID" value="RKQ34665.1"/>
    <property type="molecule type" value="Genomic_DNA"/>
</dbReference>
<evidence type="ECO:0000313" key="3">
    <source>
        <dbReference type="Proteomes" id="UP000269301"/>
    </source>
</evidence>
<accession>A0A495A878</accession>
<comment type="caution">
    <text evidence="2">The sequence shown here is derived from an EMBL/GenBank/DDBJ whole genome shotgun (WGS) entry which is preliminary data.</text>
</comment>
<keyword evidence="1" id="KW-0472">Membrane</keyword>
<feature type="transmembrane region" description="Helical" evidence="1">
    <location>
        <begin position="40"/>
        <end position="58"/>
    </location>
</feature>
<dbReference type="Proteomes" id="UP000269301">
    <property type="component" value="Unassembled WGS sequence"/>
</dbReference>
<dbReference type="OrthoDB" id="2990059at2"/>
<gene>
    <name evidence="2" type="ORF">D8M06_07010</name>
</gene>
<evidence type="ECO:0000256" key="1">
    <source>
        <dbReference type="SAM" id="Phobius"/>
    </source>
</evidence>
<keyword evidence="1" id="KW-0812">Transmembrane</keyword>
<dbReference type="AlphaFoldDB" id="A0A495A878"/>
<feature type="transmembrane region" description="Helical" evidence="1">
    <location>
        <begin position="12"/>
        <end position="34"/>
    </location>
</feature>
<feature type="transmembrane region" description="Helical" evidence="1">
    <location>
        <begin position="91"/>
        <end position="109"/>
    </location>
</feature>
<evidence type="ECO:0000313" key="2">
    <source>
        <dbReference type="EMBL" id="RKQ34665.1"/>
    </source>
</evidence>
<dbReference type="RefSeq" id="WP_121203698.1">
    <property type="nucleotide sequence ID" value="NZ_RBZP01000003.1"/>
</dbReference>
<protein>
    <submittedName>
        <fullName evidence="2">Uncharacterized protein</fullName>
    </submittedName>
</protein>
<sequence length="190" mass="22292">MTDEIWNMRGRQLIALNILNLVAITIFFLAFRLFNVTLPHFFLFIGIILFIQAICGFIKGDSTKSFLPIFEQVAKYEKEKMGREWMKQRKVGNVGQLLLSGLMFLQYYWNREMAESVIMELNFIFIATIFFLLFVLTNLMFVLHVRKVDRSTFQQELKGYTWKSNLIGAGIGASFVLIIVMMTVFYIFLY</sequence>
<organism evidence="2 3">
    <name type="scientific">Oceanobacillus halophilus</name>
    <dbReference type="NCBI Taxonomy" id="930130"/>
    <lineage>
        <taxon>Bacteria</taxon>
        <taxon>Bacillati</taxon>
        <taxon>Bacillota</taxon>
        <taxon>Bacilli</taxon>
        <taxon>Bacillales</taxon>
        <taxon>Bacillaceae</taxon>
        <taxon>Oceanobacillus</taxon>
    </lineage>
</organism>
<keyword evidence="3" id="KW-1185">Reference proteome</keyword>
<name>A0A495A878_9BACI</name>
<keyword evidence="1" id="KW-1133">Transmembrane helix</keyword>
<feature type="transmembrane region" description="Helical" evidence="1">
    <location>
        <begin position="121"/>
        <end position="145"/>
    </location>
</feature>
<feature type="transmembrane region" description="Helical" evidence="1">
    <location>
        <begin position="166"/>
        <end position="189"/>
    </location>
</feature>